<name>A0A224YHJ3_9ACAR</name>
<dbReference type="EMBL" id="GFPF01002278">
    <property type="protein sequence ID" value="MAA13424.1"/>
    <property type="molecule type" value="Transcribed_RNA"/>
</dbReference>
<protein>
    <submittedName>
        <fullName evidence="1">Uncharacterized protein</fullName>
    </submittedName>
</protein>
<evidence type="ECO:0000313" key="1">
    <source>
        <dbReference type="EMBL" id="MAA13424.1"/>
    </source>
</evidence>
<organism evidence="1">
    <name type="scientific">Rhipicephalus zambeziensis</name>
    <dbReference type="NCBI Taxonomy" id="60191"/>
    <lineage>
        <taxon>Eukaryota</taxon>
        <taxon>Metazoa</taxon>
        <taxon>Ecdysozoa</taxon>
        <taxon>Arthropoda</taxon>
        <taxon>Chelicerata</taxon>
        <taxon>Arachnida</taxon>
        <taxon>Acari</taxon>
        <taxon>Parasitiformes</taxon>
        <taxon>Ixodida</taxon>
        <taxon>Ixodoidea</taxon>
        <taxon>Ixodidae</taxon>
        <taxon>Rhipicephalinae</taxon>
        <taxon>Rhipicephalus</taxon>
        <taxon>Rhipicephalus</taxon>
    </lineage>
</organism>
<proteinExistence type="predicted"/>
<accession>A0A224YHJ3</accession>
<dbReference type="AlphaFoldDB" id="A0A224YHJ3"/>
<reference evidence="1" key="1">
    <citation type="journal article" date="2017" name="Parasit. Vectors">
        <title>Sialotranscriptomics of Rhipicephalus zambeziensis reveals intricate expression profiles of secretory proteins and suggests tight temporal transcriptional regulation during blood-feeding.</title>
        <authorList>
            <person name="de Castro M.H."/>
            <person name="de Klerk D."/>
            <person name="Pienaar R."/>
            <person name="Rees D.J.G."/>
            <person name="Mans B.J."/>
        </authorList>
    </citation>
    <scope>NUCLEOTIDE SEQUENCE</scope>
    <source>
        <tissue evidence="1">Salivary glands</tissue>
    </source>
</reference>
<sequence>MISLGDRKINLCAFFSSIHNCWSTLVPTLHFYSRERDQRTQFPEKTTSEKEIALCHLSAGKSLSRKKFTSSKVFQVSVRQGYKTLWHDRCSKNGLCWRVWVAVQTWWPRCVSWENASEAIICMNNFFKNLFDPIKAPAALTPRLYGNKKCAKTALQQRLSYNIQLVTKIITTTDRMHTSNAIYKIEA</sequence>